<evidence type="ECO:0000256" key="4">
    <source>
        <dbReference type="SAM" id="Phobius"/>
    </source>
</evidence>
<dbReference type="EMBL" id="CP035807">
    <property type="protein sequence ID" value="QEN05274.1"/>
    <property type="molecule type" value="Genomic_DNA"/>
</dbReference>
<evidence type="ECO:0000256" key="3">
    <source>
        <dbReference type="PROSITE-ProRule" id="PRU00284"/>
    </source>
</evidence>
<evidence type="ECO:0000256" key="1">
    <source>
        <dbReference type="ARBA" id="ARBA00022500"/>
    </source>
</evidence>
<keyword evidence="4" id="KW-0812">Transmembrane</keyword>
<dbReference type="Proteomes" id="UP000323824">
    <property type="component" value="Chromosome"/>
</dbReference>
<dbReference type="SUPFAM" id="SSF58104">
    <property type="entry name" value="Methyl-accepting chemotaxis protein (MCP) signaling domain"/>
    <property type="match status" value="1"/>
</dbReference>
<keyword evidence="4" id="KW-0472">Membrane</keyword>
<feature type="transmembrane region" description="Helical" evidence="4">
    <location>
        <begin position="21"/>
        <end position="42"/>
    </location>
</feature>
<reference evidence="6 7" key="1">
    <citation type="submission" date="2019-02" db="EMBL/GenBank/DDBJ databases">
        <authorList>
            <person name="Fomenkov A."/>
            <person name="Dubinina G."/>
            <person name="Grabovich M."/>
            <person name="Vincze T."/>
            <person name="Roberts R.J."/>
        </authorList>
    </citation>
    <scope>NUCLEOTIDE SEQUENCE [LARGE SCALE GENOMIC DNA]</scope>
    <source>
        <strain evidence="6 7">P</strain>
    </source>
</reference>
<dbReference type="RefSeq" id="WP_149568512.1">
    <property type="nucleotide sequence ID" value="NZ_CP035807.1"/>
</dbReference>
<dbReference type="Pfam" id="PF00015">
    <property type="entry name" value="MCPsignal"/>
    <property type="match status" value="1"/>
</dbReference>
<keyword evidence="4" id="KW-1133">Transmembrane helix</keyword>
<gene>
    <name evidence="6" type="ORF">EW093_11300</name>
</gene>
<evidence type="ECO:0000256" key="2">
    <source>
        <dbReference type="ARBA" id="ARBA00029447"/>
    </source>
</evidence>
<name>A0A5C1QF50_9SPIO</name>
<feature type="transmembrane region" description="Helical" evidence="4">
    <location>
        <begin position="126"/>
        <end position="144"/>
    </location>
</feature>
<dbReference type="GO" id="GO:0006935">
    <property type="term" value="P:chemotaxis"/>
    <property type="evidence" value="ECO:0007669"/>
    <property type="project" value="UniProtKB-KW"/>
</dbReference>
<comment type="similarity">
    <text evidence="2">Belongs to the methyl-accepting chemotaxis (MCP) protein family.</text>
</comment>
<feature type="transmembrane region" description="Helical" evidence="4">
    <location>
        <begin position="77"/>
        <end position="94"/>
    </location>
</feature>
<protein>
    <recommendedName>
        <fullName evidence="5">Methyl-accepting transducer domain-containing protein</fullName>
    </recommendedName>
</protein>
<sequence length="533" mass="58084">MKISEIYKDSSYEISMKAQMLGIIEIGLICSLFPVLILNFVSKNFMNVTLFVIVLFLLIYSFISLKKGKYNRSSKVTVISVAVILLLSAVLGKISGEQHFYAQAGTGVLIILLSSIFILSNRINYIVVFTYSAHIIIDILRRIINNEYTELTRSLSQQLVAPIVIYVLSVLILINYKKIVKGVIDKTLLEIENGKVRETLLKDIITKSNDQLSKTDSISKNIETSRLSLSGINESVSSVKGKVVSLNDKFSISEDSLMQISDSLNRLDQISDSQASHIVETSAALEEMVASIKNVSAIINNKMSSVSKLLSTAENGAKVITKTNKSFQTVIDHIDSITEMTTIISKISSQTNLLAMNAAIEAAHAGDSGKGFAVVADEVRKLAESSAVNVKTISETLKDLVKAIKDTDNNVKNSGEAFVSISSEVKDVSSAMHEIDQSVRELSVGSDEILTATSGLNELTSNVKEAVNVVKVNDDTVSKNFADMGSFVITLNNNMDEINSKSSNISIEMDGLKDLADDLNQVANKLGEELKSI</sequence>
<feature type="transmembrane region" description="Helical" evidence="4">
    <location>
        <begin position="48"/>
        <end position="65"/>
    </location>
</feature>
<feature type="domain" description="Methyl-accepting transducer" evidence="5">
    <location>
        <begin position="259"/>
        <end position="471"/>
    </location>
</feature>
<proteinExistence type="inferred from homology"/>
<keyword evidence="3" id="KW-0807">Transducer</keyword>
<feature type="transmembrane region" description="Helical" evidence="4">
    <location>
        <begin position="100"/>
        <end position="119"/>
    </location>
</feature>
<dbReference type="PANTHER" id="PTHR43531">
    <property type="entry name" value="PROTEIN ICFG"/>
    <property type="match status" value="1"/>
</dbReference>
<evidence type="ECO:0000259" key="5">
    <source>
        <dbReference type="PROSITE" id="PS50111"/>
    </source>
</evidence>
<keyword evidence="7" id="KW-1185">Reference proteome</keyword>
<accession>A0A5C1QF50</accession>
<dbReference type="AlphaFoldDB" id="A0A5C1QF50"/>
<dbReference type="Gene3D" id="1.10.287.950">
    <property type="entry name" value="Methyl-accepting chemotaxis protein"/>
    <property type="match status" value="1"/>
</dbReference>
<dbReference type="SMART" id="SM00283">
    <property type="entry name" value="MA"/>
    <property type="match status" value="1"/>
</dbReference>
<reference evidence="6 7" key="2">
    <citation type="submission" date="2019-09" db="EMBL/GenBank/DDBJ databases">
        <title>Complete Genome Sequence and Methylome Analysis of free living Spirochaetas.</title>
        <authorList>
            <person name="Leshcheva N."/>
            <person name="Mikheeva N."/>
        </authorList>
    </citation>
    <scope>NUCLEOTIDE SEQUENCE [LARGE SCALE GENOMIC DNA]</scope>
    <source>
        <strain evidence="6 7">P</strain>
    </source>
</reference>
<dbReference type="GO" id="GO:0005886">
    <property type="term" value="C:plasma membrane"/>
    <property type="evidence" value="ECO:0007669"/>
    <property type="project" value="TreeGrafter"/>
</dbReference>
<dbReference type="InterPro" id="IPR004089">
    <property type="entry name" value="MCPsignal_dom"/>
</dbReference>
<dbReference type="PROSITE" id="PS50111">
    <property type="entry name" value="CHEMOTAXIS_TRANSDUC_2"/>
    <property type="match status" value="1"/>
</dbReference>
<dbReference type="InterPro" id="IPR051310">
    <property type="entry name" value="MCP_chemotaxis"/>
</dbReference>
<evidence type="ECO:0000313" key="7">
    <source>
        <dbReference type="Proteomes" id="UP000323824"/>
    </source>
</evidence>
<dbReference type="KEGG" id="sper:EW093_11300"/>
<dbReference type="OrthoDB" id="9814363at2"/>
<dbReference type="PANTHER" id="PTHR43531:SF11">
    <property type="entry name" value="METHYL-ACCEPTING CHEMOTAXIS PROTEIN 3"/>
    <property type="match status" value="1"/>
</dbReference>
<dbReference type="GO" id="GO:0007165">
    <property type="term" value="P:signal transduction"/>
    <property type="evidence" value="ECO:0007669"/>
    <property type="project" value="UniProtKB-KW"/>
</dbReference>
<organism evidence="6 7">
    <name type="scientific">Thiospirochaeta perfilievii</name>
    <dbReference type="NCBI Taxonomy" id="252967"/>
    <lineage>
        <taxon>Bacteria</taxon>
        <taxon>Pseudomonadati</taxon>
        <taxon>Spirochaetota</taxon>
        <taxon>Spirochaetia</taxon>
        <taxon>Spirochaetales</taxon>
        <taxon>Spirochaetaceae</taxon>
        <taxon>Thiospirochaeta</taxon>
    </lineage>
</organism>
<dbReference type="GO" id="GO:0004888">
    <property type="term" value="F:transmembrane signaling receptor activity"/>
    <property type="evidence" value="ECO:0007669"/>
    <property type="project" value="TreeGrafter"/>
</dbReference>
<evidence type="ECO:0000313" key="6">
    <source>
        <dbReference type="EMBL" id="QEN05274.1"/>
    </source>
</evidence>
<feature type="transmembrane region" description="Helical" evidence="4">
    <location>
        <begin position="156"/>
        <end position="176"/>
    </location>
</feature>
<keyword evidence="1" id="KW-0145">Chemotaxis</keyword>